<name>A0A9D4MRR2_DREPO</name>
<organism evidence="1 2">
    <name type="scientific">Dreissena polymorpha</name>
    <name type="common">Zebra mussel</name>
    <name type="synonym">Mytilus polymorpha</name>
    <dbReference type="NCBI Taxonomy" id="45954"/>
    <lineage>
        <taxon>Eukaryota</taxon>
        <taxon>Metazoa</taxon>
        <taxon>Spiralia</taxon>
        <taxon>Lophotrochozoa</taxon>
        <taxon>Mollusca</taxon>
        <taxon>Bivalvia</taxon>
        <taxon>Autobranchia</taxon>
        <taxon>Heteroconchia</taxon>
        <taxon>Euheterodonta</taxon>
        <taxon>Imparidentia</taxon>
        <taxon>Neoheterodontei</taxon>
        <taxon>Myida</taxon>
        <taxon>Dreissenoidea</taxon>
        <taxon>Dreissenidae</taxon>
        <taxon>Dreissena</taxon>
    </lineage>
</organism>
<keyword evidence="2" id="KW-1185">Reference proteome</keyword>
<dbReference type="AlphaFoldDB" id="A0A9D4MRR2"/>
<reference evidence="1" key="1">
    <citation type="journal article" date="2019" name="bioRxiv">
        <title>The Genome of the Zebra Mussel, Dreissena polymorpha: A Resource for Invasive Species Research.</title>
        <authorList>
            <person name="McCartney M.A."/>
            <person name="Auch B."/>
            <person name="Kono T."/>
            <person name="Mallez S."/>
            <person name="Zhang Y."/>
            <person name="Obille A."/>
            <person name="Becker A."/>
            <person name="Abrahante J.E."/>
            <person name="Garbe J."/>
            <person name="Badalamenti J.P."/>
            <person name="Herman A."/>
            <person name="Mangelson H."/>
            <person name="Liachko I."/>
            <person name="Sullivan S."/>
            <person name="Sone E.D."/>
            <person name="Koren S."/>
            <person name="Silverstein K.A.T."/>
            <person name="Beckman K.B."/>
            <person name="Gohl D.M."/>
        </authorList>
    </citation>
    <scope>NUCLEOTIDE SEQUENCE</scope>
    <source>
        <strain evidence="1">Duluth1</strain>
        <tissue evidence="1">Whole animal</tissue>
    </source>
</reference>
<evidence type="ECO:0000313" key="1">
    <source>
        <dbReference type="EMBL" id="KAH3880526.1"/>
    </source>
</evidence>
<dbReference type="Proteomes" id="UP000828390">
    <property type="component" value="Unassembled WGS sequence"/>
</dbReference>
<accession>A0A9D4MRR2</accession>
<sequence>MPGKRFQGYVCVLQAAGRMFGSEVVVDDFVVDFECGLWAAIQEELPSMVVLFTGA</sequence>
<proteinExistence type="predicted"/>
<comment type="caution">
    <text evidence="1">The sequence shown here is derived from an EMBL/GenBank/DDBJ whole genome shotgun (WGS) entry which is preliminary data.</text>
</comment>
<dbReference type="EMBL" id="JAIWYP010000001">
    <property type="protein sequence ID" value="KAH3880526.1"/>
    <property type="molecule type" value="Genomic_DNA"/>
</dbReference>
<reference evidence="1" key="2">
    <citation type="submission" date="2020-11" db="EMBL/GenBank/DDBJ databases">
        <authorList>
            <person name="McCartney M.A."/>
            <person name="Auch B."/>
            <person name="Kono T."/>
            <person name="Mallez S."/>
            <person name="Becker A."/>
            <person name="Gohl D.M."/>
            <person name="Silverstein K.A.T."/>
            <person name="Koren S."/>
            <person name="Bechman K.B."/>
            <person name="Herman A."/>
            <person name="Abrahante J.E."/>
            <person name="Garbe J."/>
        </authorList>
    </citation>
    <scope>NUCLEOTIDE SEQUENCE</scope>
    <source>
        <strain evidence="1">Duluth1</strain>
        <tissue evidence="1">Whole animal</tissue>
    </source>
</reference>
<gene>
    <name evidence="1" type="ORF">DPMN_004442</name>
</gene>
<evidence type="ECO:0000313" key="2">
    <source>
        <dbReference type="Proteomes" id="UP000828390"/>
    </source>
</evidence>
<protein>
    <submittedName>
        <fullName evidence="1">Uncharacterized protein</fullName>
    </submittedName>
</protein>